<dbReference type="SUPFAM" id="SSF81296">
    <property type="entry name" value="E set domains"/>
    <property type="match status" value="1"/>
</dbReference>
<reference evidence="7 8" key="1">
    <citation type="submission" date="2016-02" db="EMBL/GenBank/DDBJ databases">
        <title>Complete genome sequence and transcriptome regulation of the pentose utilising yeast Sugiyamaella lignohabitans.</title>
        <authorList>
            <person name="Bellasio M."/>
            <person name="Peymann A."/>
            <person name="Valli M."/>
            <person name="Sipitzky M."/>
            <person name="Graf A."/>
            <person name="Sauer M."/>
            <person name="Marx H."/>
            <person name="Mattanovich D."/>
        </authorList>
    </citation>
    <scope>NUCLEOTIDE SEQUENCE [LARGE SCALE GENOMIC DNA]</scope>
    <source>
        <strain evidence="7 8">CBS 10342</strain>
    </source>
</reference>
<sequence>MITDDHKTGSNMATSAGETSSSGFADEGPRAKKRKANDDDSETEARDSGSRDREKSQGHLRQKSQGMNAATGGLGGAGVAGAGAGAISTASASGNHQQRQEMIIDSVPFVTGSTAPSKSSSLANSHNSSYQDVRTPLYAGSGLVAINSGGTVTANTSRAHSPITASTSAFSSRAATPGSSDATASFDRASLHDGQVIPPGSSWMNFNRNDMDTQMPVIERVIPGQGSIRGGIEVTILGTGFVNGLVVRFGDNKSPSTQCWNSTTLITHLPPAQTEGPVNVTFDGWIGGAENKLFRYFDDTDRQLIELALQVVGLKMNGKLEDAREIAKRIIGSGVGISNELREQLSGGNESGGGSSNHSAGFLTLRGEKLQQMLISCLDFVKTIDDCSKFATNWDVCNSEEQTMLHLASSRGYTRLCSALIEAGAALDYGDSNMYTALHFAVFHGREDIVRLLLNEGADPCIRTNDGSTVLDLASRELRDVLIDEYIDSEWDMSSHEGSVSDENSFEEDDELTDVSEDEVSGRDLSEQESELDIEWDDDYMRPGIYGSAPVSSRRSSRISSRRPSISESNDVASVRGENSPRGLAHYWADLRDNARNGFLRRRHADEEPQHGQHQQHRHSHQQQQAAAAAAFWNFFVPERLMSHVHTPTEDNVPPPSYEEIFPEGATSSESYQRAAFDGDKQVESTTDEAAEHIELGSLPDTETIDDTVEFPTSAEEEEDRVLQAWREKQRGLRNDKMFFFFWLPLFIFMLVWLSLKAITFIDKTDFTYIKHQTKSIVQLGTNRYLLALQGQQQRQPEGLLPQQV</sequence>
<dbReference type="InterPro" id="IPR013783">
    <property type="entry name" value="Ig-like_fold"/>
</dbReference>
<dbReference type="Gene3D" id="2.60.40.10">
    <property type="entry name" value="Immunoglobulins"/>
    <property type="match status" value="1"/>
</dbReference>
<keyword evidence="1" id="KW-0677">Repeat</keyword>
<keyword evidence="5" id="KW-0812">Transmembrane</keyword>
<dbReference type="InterPro" id="IPR002110">
    <property type="entry name" value="Ankyrin_rpt"/>
</dbReference>
<feature type="repeat" description="ANK" evidence="3">
    <location>
        <begin position="400"/>
        <end position="432"/>
    </location>
</feature>
<dbReference type="SMART" id="SM00248">
    <property type="entry name" value="ANK"/>
    <property type="match status" value="2"/>
</dbReference>
<dbReference type="CDD" id="cd00102">
    <property type="entry name" value="IPT"/>
    <property type="match status" value="1"/>
</dbReference>
<dbReference type="Pfam" id="PF01833">
    <property type="entry name" value="TIG"/>
    <property type="match status" value="1"/>
</dbReference>
<dbReference type="PROSITE" id="PS50088">
    <property type="entry name" value="ANK_REPEAT"/>
    <property type="match status" value="2"/>
</dbReference>
<evidence type="ECO:0000256" key="5">
    <source>
        <dbReference type="SAM" id="Phobius"/>
    </source>
</evidence>
<name>A0A167F7C4_9ASCO</name>
<dbReference type="OrthoDB" id="71307at2759"/>
<keyword evidence="5" id="KW-0472">Membrane</keyword>
<dbReference type="PANTHER" id="PTHR24173:SF74">
    <property type="entry name" value="ANKYRIN REPEAT DOMAIN-CONTAINING PROTEIN 16"/>
    <property type="match status" value="1"/>
</dbReference>
<feature type="region of interest" description="Disordered" evidence="4">
    <location>
        <begin position="493"/>
        <end position="579"/>
    </location>
</feature>
<evidence type="ECO:0000313" key="8">
    <source>
        <dbReference type="Proteomes" id="UP000189580"/>
    </source>
</evidence>
<feature type="domain" description="IPT/TIG" evidence="6">
    <location>
        <begin position="215"/>
        <end position="297"/>
    </location>
</feature>
<feature type="region of interest" description="Disordered" evidence="4">
    <location>
        <begin position="154"/>
        <end position="185"/>
    </location>
</feature>
<proteinExistence type="predicted"/>
<evidence type="ECO:0000259" key="6">
    <source>
        <dbReference type="SMART" id="SM00429"/>
    </source>
</evidence>
<dbReference type="InterPro" id="IPR036770">
    <property type="entry name" value="Ankyrin_rpt-contain_sf"/>
</dbReference>
<organism evidence="7 8">
    <name type="scientific">Sugiyamaella lignohabitans</name>
    <dbReference type="NCBI Taxonomy" id="796027"/>
    <lineage>
        <taxon>Eukaryota</taxon>
        <taxon>Fungi</taxon>
        <taxon>Dikarya</taxon>
        <taxon>Ascomycota</taxon>
        <taxon>Saccharomycotina</taxon>
        <taxon>Dipodascomycetes</taxon>
        <taxon>Dipodascales</taxon>
        <taxon>Trichomonascaceae</taxon>
        <taxon>Sugiyamaella</taxon>
    </lineage>
</organism>
<evidence type="ECO:0000256" key="4">
    <source>
        <dbReference type="SAM" id="MobiDB-lite"/>
    </source>
</evidence>
<dbReference type="KEGG" id="slb:AWJ20_2517"/>
<dbReference type="SMART" id="SM00429">
    <property type="entry name" value="IPT"/>
    <property type="match status" value="1"/>
</dbReference>
<keyword evidence="2 3" id="KW-0040">ANK repeat</keyword>
<dbReference type="GeneID" id="30034437"/>
<dbReference type="PROSITE" id="PS50297">
    <property type="entry name" value="ANK_REP_REGION"/>
    <property type="match status" value="2"/>
</dbReference>
<feature type="region of interest" description="Disordered" evidence="4">
    <location>
        <begin position="1"/>
        <end position="72"/>
    </location>
</feature>
<dbReference type="RefSeq" id="XP_018737380.1">
    <property type="nucleotide sequence ID" value="XM_018879466.1"/>
</dbReference>
<evidence type="ECO:0000256" key="3">
    <source>
        <dbReference type="PROSITE-ProRule" id="PRU00023"/>
    </source>
</evidence>
<keyword evidence="8" id="KW-1185">Reference proteome</keyword>
<evidence type="ECO:0000256" key="1">
    <source>
        <dbReference type="ARBA" id="ARBA00022737"/>
    </source>
</evidence>
<feature type="compositionally biased region" description="Low complexity" evidence="4">
    <location>
        <begin position="164"/>
        <end position="176"/>
    </location>
</feature>
<dbReference type="SUPFAM" id="SSF48403">
    <property type="entry name" value="Ankyrin repeat"/>
    <property type="match status" value="1"/>
</dbReference>
<evidence type="ECO:0000313" key="7">
    <source>
        <dbReference type="EMBL" id="ANB14903.1"/>
    </source>
</evidence>
<dbReference type="EMBL" id="CP014503">
    <property type="protein sequence ID" value="ANB14903.1"/>
    <property type="molecule type" value="Genomic_DNA"/>
</dbReference>
<gene>
    <name evidence="7" type="primary">MGA2</name>
    <name evidence="7" type="ORF">AWJ20_2517</name>
</gene>
<dbReference type="Gene3D" id="1.25.40.20">
    <property type="entry name" value="Ankyrin repeat-containing domain"/>
    <property type="match status" value="1"/>
</dbReference>
<feature type="compositionally biased region" description="Acidic residues" evidence="4">
    <location>
        <begin position="527"/>
        <end position="538"/>
    </location>
</feature>
<feature type="compositionally biased region" description="Basic and acidic residues" evidence="4">
    <location>
        <begin position="43"/>
        <end position="57"/>
    </location>
</feature>
<dbReference type="InterPro" id="IPR014756">
    <property type="entry name" value="Ig_E-set"/>
</dbReference>
<accession>A0A167F7C4</accession>
<dbReference type="AlphaFoldDB" id="A0A167F7C4"/>
<feature type="repeat" description="ANK" evidence="3">
    <location>
        <begin position="433"/>
        <end position="465"/>
    </location>
</feature>
<feature type="transmembrane region" description="Helical" evidence="5">
    <location>
        <begin position="738"/>
        <end position="756"/>
    </location>
</feature>
<dbReference type="PANTHER" id="PTHR24173">
    <property type="entry name" value="ANKYRIN REPEAT CONTAINING"/>
    <property type="match status" value="1"/>
</dbReference>
<keyword evidence="5" id="KW-1133">Transmembrane helix</keyword>
<dbReference type="Proteomes" id="UP000189580">
    <property type="component" value="Chromosome b"/>
</dbReference>
<protein>
    <submittedName>
        <fullName evidence="7">Mga2p</fullName>
    </submittedName>
</protein>
<feature type="compositionally biased region" description="Polar residues" evidence="4">
    <location>
        <begin position="9"/>
        <end position="23"/>
    </location>
</feature>
<dbReference type="Pfam" id="PF12796">
    <property type="entry name" value="Ank_2"/>
    <property type="match status" value="1"/>
</dbReference>
<dbReference type="InterPro" id="IPR002909">
    <property type="entry name" value="IPT_dom"/>
</dbReference>
<evidence type="ECO:0000256" key="2">
    <source>
        <dbReference type="ARBA" id="ARBA00023043"/>
    </source>
</evidence>
<feature type="compositionally biased region" description="Acidic residues" evidence="4">
    <location>
        <begin position="504"/>
        <end position="519"/>
    </location>
</feature>